<feature type="compositionally biased region" description="Basic and acidic residues" evidence="1">
    <location>
        <begin position="15"/>
        <end position="27"/>
    </location>
</feature>
<reference evidence="2 3" key="1">
    <citation type="submission" date="2017-05" db="EMBL/GenBank/DDBJ databases">
        <authorList>
            <person name="Chapman J."/>
            <person name="Chang C."/>
            <person name="Suresh T."/>
            <person name="Shishido T.C."/>
            <person name="Bindert I."/>
            <person name="Shaffer C.D."/>
            <person name="Weston-Hafer K.A."/>
            <person name="Russell D.A."/>
            <person name="Pope W.H."/>
            <person name="Jacobs-Sera D."/>
            <person name="Hendrix R.W."/>
            <person name="Hatfull G.F."/>
        </authorList>
    </citation>
    <scope>NUCLEOTIDE SEQUENCE [LARGE SCALE GENOMIC DNA]</scope>
</reference>
<evidence type="ECO:0000313" key="3">
    <source>
        <dbReference type="Proteomes" id="UP000223009"/>
    </source>
</evidence>
<keyword evidence="3" id="KW-1185">Reference proteome</keyword>
<evidence type="ECO:0000313" key="2">
    <source>
        <dbReference type="EMBL" id="ASR75546.1"/>
    </source>
</evidence>
<accession>A0A222YVH6</accession>
<dbReference type="OrthoDB" id="27823at10239"/>
<feature type="region of interest" description="Disordered" evidence="1">
    <location>
        <begin position="1"/>
        <end position="43"/>
    </location>
</feature>
<sequence length="43" mass="4775">MPGPLSTPNSSKPMTQKELRERVENLMRGKAPQTGKTAKKRGH</sequence>
<protein>
    <submittedName>
        <fullName evidence="2">Uncharacterized protein</fullName>
    </submittedName>
</protein>
<proteinExistence type="predicted"/>
<organism evidence="2 3">
    <name type="scientific">Streptomyces phage Mildred21</name>
    <dbReference type="NCBI Taxonomy" id="2023959"/>
    <lineage>
        <taxon>Viruses</taxon>
        <taxon>Duplodnaviria</taxon>
        <taxon>Heunggongvirae</taxon>
        <taxon>Uroviricota</taxon>
        <taxon>Caudoviricetes</taxon>
        <taxon>Stanwilliamsviridae</taxon>
        <taxon>Boydwoodruffvirinae</taxon>
        <taxon>Samistivirus</taxon>
        <taxon>Samistivirus mildred21</taxon>
    </lineage>
</organism>
<dbReference type="Proteomes" id="UP000223009">
    <property type="component" value="Segment"/>
</dbReference>
<gene>
    <name evidence="2" type="ORF">SEA_MILDRED21_173</name>
</gene>
<feature type="compositionally biased region" description="Polar residues" evidence="1">
    <location>
        <begin position="1"/>
        <end position="14"/>
    </location>
</feature>
<dbReference type="EMBL" id="MF155946">
    <property type="protein sequence ID" value="ASR75546.1"/>
    <property type="molecule type" value="Genomic_DNA"/>
</dbReference>
<name>A0A222YVH6_9CAUD</name>
<evidence type="ECO:0000256" key="1">
    <source>
        <dbReference type="SAM" id="MobiDB-lite"/>
    </source>
</evidence>